<feature type="domain" description="Organic solvent tolerance-like N-terminal" evidence="3">
    <location>
        <begin position="158"/>
        <end position="208"/>
    </location>
</feature>
<dbReference type="InterPro" id="IPR050218">
    <property type="entry name" value="LptD"/>
</dbReference>
<dbReference type="Gene3D" id="2.60.450.10">
    <property type="entry name" value="Lipopolysaccharide (LPS) transport protein A like domain"/>
    <property type="match status" value="1"/>
</dbReference>
<keyword evidence="1" id="KW-0472">Membrane</keyword>
<feature type="compositionally biased region" description="Pro residues" evidence="2">
    <location>
        <begin position="1"/>
        <end position="13"/>
    </location>
</feature>
<feature type="region of interest" description="Disordered" evidence="2">
    <location>
        <begin position="1"/>
        <end position="29"/>
    </location>
</feature>
<sequence>MPYPPLPPEPPPIIRRLPQPETTETGKMGLAPQISSRVKTQSTISYPLPEEQIHPTRPLSAEMLGSVLTLETPPPLTDDQYRFHSSFSFTDTDDSCPSPCNAIVVTPPKTPTPESTVIPVPTPADIVEITADRQEYDQQRQIVIAQGNVIVRFRQSLIDADQAQVNLSTRQVIAQGNVALTRGNQVIRGDRMDYNFVQSTGSVYQANGVVYTPSSATDLSVVDPLTPGVTPLLSAPISDRITAAQPLAKVKADGGLNASVSAGGGDSFGVQGSVNRLRFAAERIDLFGDGGWEAQQVRITNDPFSPPELELRADTARFTRVSPLRDELITTRSRLVLDQSFNLPLFRERTVIDRTEKEPLPFSIGYDLRDFGGYYIQGNLPSVPLGPLTLRVAPRLLLQRAFQENVAPFDPKALGLEAQLSGSITPTTELRGFLSINTLENFPDLNEEALRSSLRVRQQLGAGFALNGEYSYRNRLFNGTLGYRTVWSSLGAVLTSPKIALNDQGATFSFQTSYQSVTADSDSLELLKPTRVNDRVTLDRYEALGTLIYPVLLWRGEGLPATATEGLRYTPRPVIPFVQLAFIARGVTTQYSQDYSQSYLSTSVGVQGQLGHFSKDFLDYTGFSLFYTQVVLDGQSPFLFDRLVDQRVLSMGLVQQLYGGLRAGIESAVNLDNGLSLNNELTLEYSRRTYGLILRINPVRRIGSINLRISDFNWIGTPDPYFGSTPEIEN</sequence>
<evidence type="ECO:0000313" key="4">
    <source>
        <dbReference type="EMBL" id="VXD17952.1"/>
    </source>
</evidence>
<organism evidence="4 5">
    <name type="scientific">Planktothrix paucivesiculata PCC 9631</name>
    <dbReference type="NCBI Taxonomy" id="671071"/>
    <lineage>
        <taxon>Bacteria</taxon>
        <taxon>Bacillati</taxon>
        <taxon>Cyanobacteriota</taxon>
        <taxon>Cyanophyceae</taxon>
        <taxon>Oscillatoriophycideae</taxon>
        <taxon>Oscillatoriales</taxon>
        <taxon>Microcoleaceae</taxon>
        <taxon>Planktothrix</taxon>
    </lineage>
</organism>
<dbReference type="Proteomes" id="UP000182190">
    <property type="component" value="Unassembled WGS sequence"/>
</dbReference>
<evidence type="ECO:0000256" key="2">
    <source>
        <dbReference type="SAM" id="MobiDB-lite"/>
    </source>
</evidence>
<dbReference type="PANTHER" id="PTHR30189">
    <property type="entry name" value="LPS-ASSEMBLY PROTEIN"/>
    <property type="match status" value="1"/>
</dbReference>
<evidence type="ECO:0000259" key="3">
    <source>
        <dbReference type="Pfam" id="PF03968"/>
    </source>
</evidence>
<comment type="caution">
    <text evidence="4">The sequence shown here is derived from an EMBL/GenBank/DDBJ whole genome shotgun (WGS) entry which is preliminary data.</text>
</comment>
<keyword evidence="1" id="KW-0998">Cell outer membrane</keyword>
<proteinExistence type="predicted"/>
<protein>
    <recommendedName>
        <fullName evidence="3">Organic solvent tolerance-like N-terminal domain-containing protein</fullName>
    </recommendedName>
</protein>
<dbReference type="Pfam" id="PF12600">
    <property type="entry name" value="DUF3769"/>
    <property type="match status" value="1"/>
</dbReference>
<dbReference type="OrthoDB" id="441598at2"/>
<gene>
    <name evidence="4" type="ORF">PL9631_370099</name>
</gene>
<dbReference type="PANTHER" id="PTHR30189:SF1">
    <property type="entry name" value="LPS-ASSEMBLY PROTEIN LPTD"/>
    <property type="match status" value="1"/>
</dbReference>
<accession>A0A7Z9E1G1</accession>
<name>A0A7Z9E1G1_9CYAN</name>
<dbReference type="InterPro" id="IPR005653">
    <property type="entry name" value="OstA-like_N"/>
</dbReference>
<dbReference type="Pfam" id="PF03968">
    <property type="entry name" value="LptD_N"/>
    <property type="match status" value="1"/>
</dbReference>
<dbReference type="GO" id="GO:0009279">
    <property type="term" value="C:cell outer membrane"/>
    <property type="evidence" value="ECO:0007669"/>
    <property type="project" value="TreeGrafter"/>
</dbReference>
<evidence type="ECO:0000313" key="5">
    <source>
        <dbReference type="Proteomes" id="UP000182190"/>
    </source>
</evidence>
<dbReference type="AlphaFoldDB" id="A0A7Z9E1G1"/>
<keyword evidence="5" id="KW-1185">Reference proteome</keyword>
<reference evidence="4" key="1">
    <citation type="submission" date="2019-10" db="EMBL/GenBank/DDBJ databases">
        <authorList>
            <consortium name="Genoscope - CEA"/>
            <person name="William W."/>
        </authorList>
    </citation>
    <scope>NUCLEOTIDE SEQUENCE [LARGE SCALE GENOMIC DNA]</scope>
    <source>
        <strain evidence="4">BBR_PRJEB10994</strain>
    </source>
</reference>
<evidence type="ECO:0000256" key="1">
    <source>
        <dbReference type="ARBA" id="ARBA00023237"/>
    </source>
</evidence>
<dbReference type="RefSeq" id="WP_083617599.1">
    <property type="nucleotide sequence ID" value="NZ_LR735001.1"/>
</dbReference>
<dbReference type="EMBL" id="CZCS02000176">
    <property type="protein sequence ID" value="VXD17952.1"/>
    <property type="molecule type" value="Genomic_DNA"/>
</dbReference>
<dbReference type="InterPro" id="IPR022244">
    <property type="entry name" value="DUF3769"/>
</dbReference>
<dbReference type="GO" id="GO:1990351">
    <property type="term" value="C:transporter complex"/>
    <property type="evidence" value="ECO:0007669"/>
    <property type="project" value="TreeGrafter"/>
</dbReference>